<evidence type="ECO:0000313" key="3">
    <source>
        <dbReference type="EMBL" id="CAB3795764.1"/>
    </source>
</evidence>
<dbReference type="Gene3D" id="3.40.50.2300">
    <property type="match status" value="2"/>
</dbReference>
<proteinExistence type="predicted"/>
<sequence length="389" mass="41538">MTRLSRLGRLFPARLSSHGSACLSARFVQRAGRAFLAGSLGALLTLSSAAHAASNAPLDVSIVYLGNPGDAGWTHAHDLGIGVAEKQLGSEIKVTRIEDVPENADAARVFRDRAAKGDKIVIGTSFGYMDSMMKVARDYPDTVFLHCSGYKSAPNLGNFNGKVYESAYLAGVVAGYVSKSHTLGFVGSVPIPEVVRNIDAFALGARSVAPQTTVKVVWINSWFDPGKERQAAETLVGLGADVLLQNTDSTATMAVAEQHKIHAFGWDSDMSHWGPHAHLGSVAYDWGIYYSKVIDEVKRGTWTNKPVYWGVKEGITDLVNVNTTAVPANAQRALAEKRAALVAGRLDPFAGPLKDQSGKLRVAAGSVLSADDTNRIDWFVDGVQGSVAK</sequence>
<gene>
    <name evidence="3" type="ORF">LMG27177_03953</name>
</gene>
<dbReference type="RefSeq" id="WP_175162185.1">
    <property type="nucleotide sequence ID" value="NZ_CADIKI010000011.1"/>
</dbReference>
<organism evidence="3 4">
    <name type="scientific">Paraburkholderia fynbosensis</name>
    <dbReference type="NCBI Taxonomy" id="1200993"/>
    <lineage>
        <taxon>Bacteria</taxon>
        <taxon>Pseudomonadati</taxon>
        <taxon>Pseudomonadota</taxon>
        <taxon>Betaproteobacteria</taxon>
        <taxon>Burkholderiales</taxon>
        <taxon>Burkholderiaceae</taxon>
        <taxon>Paraburkholderia</taxon>
    </lineage>
</organism>
<name>A0A6J5G8I6_9BURK</name>
<dbReference type="AlphaFoldDB" id="A0A6J5G8I6"/>
<dbReference type="InterPro" id="IPR052910">
    <property type="entry name" value="ABC-Purine-Binding"/>
</dbReference>
<dbReference type="Pfam" id="PF02608">
    <property type="entry name" value="Bmp"/>
    <property type="match status" value="1"/>
</dbReference>
<protein>
    <submittedName>
        <fullName evidence="3">Purine-binding protein</fullName>
    </submittedName>
</protein>
<dbReference type="Proteomes" id="UP000494252">
    <property type="component" value="Unassembled WGS sequence"/>
</dbReference>
<feature type="domain" description="ABC transporter substrate-binding protein PnrA-like" evidence="2">
    <location>
        <begin position="60"/>
        <end position="324"/>
    </location>
</feature>
<dbReference type="CDD" id="cd19963">
    <property type="entry name" value="PBP1_BMP-like"/>
    <property type="match status" value="1"/>
</dbReference>
<keyword evidence="4" id="KW-1185">Reference proteome</keyword>
<evidence type="ECO:0000313" key="4">
    <source>
        <dbReference type="Proteomes" id="UP000494252"/>
    </source>
</evidence>
<reference evidence="3 4" key="1">
    <citation type="submission" date="2020-04" db="EMBL/GenBank/DDBJ databases">
        <authorList>
            <person name="De Canck E."/>
        </authorList>
    </citation>
    <scope>NUCLEOTIDE SEQUENCE [LARGE SCALE GENOMIC DNA]</scope>
    <source>
        <strain evidence="3 4">LMG 27177</strain>
    </source>
</reference>
<accession>A0A6J5G8I6</accession>
<keyword evidence="1" id="KW-0732">Signal</keyword>
<evidence type="ECO:0000256" key="1">
    <source>
        <dbReference type="ARBA" id="ARBA00022729"/>
    </source>
</evidence>
<dbReference type="InterPro" id="IPR003760">
    <property type="entry name" value="PnrA-like"/>
</dbReference>
<dbReference type="EMBL" id="CADIKI010000011">
    <property type="protein sequence ID" value="CAB3795764.1"/>
    <property type="molecule type" value="Genomic_DNA"/>
</dbReference>
<dbReference type="PANTHER" id="PTHR43208:SF1">
    <property type="entry name" value="ABC TRANSPORTER SUBSTRATE-BINDING PROTEIN"/>
    <property type="match status" value="1"/>
</dbReference>
<dbReference type="GO" id="GO:0005886">
    <property type="term" value="C:plasma membrane"/>
    <property type="evidence" value="ECO:0007669"/>
    <property type="project" value="InterPro"/>
</dbReference>
<dbReference type="PANTHER" id="PTHR43208">
    <property type="entry name" value="ABC TRANSPORTER SUBSTRATE-BINDING PROTEIN"/>
    <property type="match status" value="1"/>
</dbReference>
<evidence type="ECO:0000259" key="2">
    <source>
        <dbReference type="Pfam" id="PF02608"/>
    </source>
</evidence>